<evidence type="ECO:0000313" key="4">
    <source>
        <dbReference type="EMBL" id="RAI75564.1"/>
    </source>
</evidence>
<dbReference type="EMBL" id="QLII01000001">
    <property type="protein sequence ID" value="RAI75564.1"/>
    <property type="molecule type" value="Genomic_DNA"/>
</dbReference>
<evidence type="ECO:0000259" key="2">
    <source>
        <dbReference type="Pfam" id="PF00534"/>
    </source>
</evidence>
<organism evidence="4 5">
    <name type="scientific">Spirosoma telluris</name>
    <dbReference type="NCBI Taxonomy" id="2183553"/>
    <lineage>
        <taxon>Bacteria</taxon>
        <taxon>Pseudomonadati</taxon>
        <taxon>Bacteroidota</taxon>
        <taxon>Cytophagia</taxon>
        <taxon>Cytophagales</taxon>
        <taxon>Cytophagaceae</taxon>
        <taxon>Spirosoma</taxon>
    </lineage>
</organism>
<name>A0A327NP28_9BACT</name>
<dbReference type="InterPro" id="IPR001296">
    <property type="entry name" value="Glyco_trans_1"/>
</dbReference>
<feature type="domain" description="Glycosyltransferase subfamily 4-like N-terminal" evidence="3">
    <location>
        <begin position="35"/>
        <end position="153"/>
    </location>
</feature>
<comment type="caution">
    <text evidence="4">The sequence shown here is derived from an EMBL/GenBank/DDBJ whole genome shotgun (WGS) entry which is preliminary data.</text>
</comment>
<evidence type="ECO:0000256" key="1">
    <source>
        <dbReference type="ARBA" id="ARBA00022679"/>
    </source>
</evidence>
<dbReference type="Pfam" id="PF00534">
    <property type="entry name" value="Glycos_transf_1"/>
    <property type="match status" value="1"/>
</dbReference>
<dbReference type="AlphaFoldDB" id="A0A327NP28"/>
<feature type="domain" description="Glycosyl transferase family 1" evidence="2">
    <location>
        <begin position="161"/>
        <end position="308"/>
    </location>
</feature>
<keyword evidence="1 4" id="KW-0808">Transferase</keyword>
<dbReference type="RefSeq" id="WP_111344120.1">
    <property type="nucleotide sequence ID" value="NZ_QLII01000001.1"/>
</dbReference>
<dbReference type="PANTHER" id="PTHR46401:SF2">
    <property type="entry name" value="GLYCOSYLTRANSFERASE WBBK-RELATED"/>
    <property type="match status" value="1"/>
</dbReference>
<dbReference type="SUPFAM" id="SSF53756">
    <property type="entry name" value="UDP-Glycosyltransferase/glycogen phosphorylase"/>
    <property type="match status" value="1"/>
</dbReference>
<dbReference type="Gene3D" id="3.40.50.2000">
    <property type="entry name" value="Glycogen Phosphorylase B"/>
    <property type="match status" value="2"/>
</dbReference>
<dbReference type="Proteomes" id="UP000249016">
    <property type="component" value="Unassembled WGS sequence"/>
</dbReference>
<keyword evidence="5" id="KW-1185">Reference proteome</keyword>
<gene>
    <name evidence="4" type="ORF">HMF3257_17865</name>
</gene>
<accession>A0A327NP28</accession>
<dbReference type="OrthoDB" id="9801609at2"/>
<dbReference type="Pfam" id="PF13439">
    <property type="entry name" value="Glyco_transf_4"/>
    <property type="match status" value="1"/>
</dbReference>
<evidence type="ECO:0000259" key="3">
    <source>
        <dbReference type="Pfam" id="PF13439"/>
    </source>
</evidence>
<dbReference type="InterPro" id="IPR028098">
    <property type="entry name" value="Glyco_trans_4-like_N"/>
</dbReference>
<dbReference type="PANTHER" id="PTHR46401">
    <property type="entry name" value="GLYCOSYLTRANSFERASE WBBK-RELATED"/>
    <property type="match status" value="1"/>
</dbReference>
<protein>
    <submittedName>
        <fullName evidence="4">Glycosyltransferase family 1 protein</fullName>
    </submittedName>
</protein>
<evidence type="ECO:0000313" key="5">
    <source>
        <dbReference type="Proteomes" id="UP000249016"/>
    </source>
</evidence>
<proteinExistence type="predicted"/>
<dbReference type="GO" id="GO:0016757">
    <property type="term" value="F:glycosyltransferase activity"/>
    <property type="evidence" value="ECO:0007669"/>
    <property type="project" value="InterPro"/>
</dbReference>
<reference evidence="4 5" key="1">
    <citation type="submission" date="2018-06" db="EMBL/GenBank/DDBJ databases">
        <title>Spirosoma sp. HMF3257 Genome sequencing and assembly.</title>
        <authorList>
            <person name="Kang H."/>
            <person name="Cha I."/>
            <person name="Kim H."/>
            <person name="Kang J."/>
            <person name="Joh K."/>
        </authorList>
    </citation>
    <scope>NUCLEOTIDE SEQUENCE [LARGE SCALE GENOMIC DNA]</scope>
    <source>
        <strain evidence="4 5">HMF3257</strain>
    </source>
</reference>
<sequence length="345" mass="39266">MIIAYLFRSLGTGHSIEELFGSLQRKVDRHPDIQTTRIYLPYVSRGWQSIKRNLRFLRSASATIFHITGDIHYAALALPESKTVLTIHDCILLERNRNRPLRYTFFWLFWYYLPIRRAAVVTVISEKTRHELMQYVGPVAKKAIVIANGYDPAFVYRPATFQKNHPVLLQLGTAPHKNLSRLIAAIEGIACTLILVGPLTDSITRELHQRRITYKNYVDLSRVEIIQLYETCDIVTCVSTYEGFGMPILEANAVGRVVITSYLEPMRTVASDAAHCVNPTDVTAIRQGILLLIQNDAYRQSLIDAGRRNAQRYTMAVAALRYEAIYQQLAGVQFVEVQPIVEQVL</sequence>
<dbReference type="CDD" id="cd03809">
    <property type="entry name" value="GT4_MtfB-like"/>
    <property type="match status" value="1"/>
</dbReference>
<dbReference type="GO" id="GO:0009103">
    <property type="term" value="P:lipopolysaccharide biosynthetic process"/>
    <property type="evidence" value="ECO:0007669"/>
    <property type="project" value="TreeGrafter"/>
</dbReference>